<accession>A0AAN9L1D4</accession>
<reference evidence="4 5" key="1">
    <citation type="submission" date="2024-01" db="EMBL/GenBank/DDBJ databases">
        <title>The genomes of 5 underutilized Papilionoideae crops provide insights into root nodulation and disease resistanc.</title>
        <authorList>
            <person name="Jiang F."/>
        </authorList>
    </citation>
    <scope>NUCLEOTIDE SEQUENCE [LARGE SCALE GENOMIC DNA]</scope>
    <source>
        <strain evidence="4">JINMINGXINNONG_FW02</strain>
        <tissue evidence="4">Leaves</tissue>
    </source>
</reference>
<comment type="caution">
    <text evidence="4">The sequence shown here is derived from an EMBL/GenBank/DDBJ whole genome shotgun (WGS) entry which is preliminary data.</text>
</comment>
<evidence type="ECO:0008006" key="6">
    <source>
        <dbReference type="Google" id="ProtNLM"/>
    </source>
</evidence>
<dbReference type="EMBL" id="JAYMYR010000017">
    <property type="protein sequence ID" value="KAK7327226.1"/>
    <property type="molecule type" value="Genomic_DNA"/>
</dbReference>
<evidence type="ECO:0000313" key="4">
    <source>
        <dbReference type="EMBL" id="KAK7327226.1"/>
    </source>
</evidence>
<proteinExistence type="predicted"/>
<dbReference type="InterPro" id="IPR025312">
    <property type="entry name" value="DUF4216"/>
</dbReference>
<feature type="domain" description="DUF4218" evidence="2">
    <location>
        <begin position="715"/>
        <end position="817"/>
    </location>
</feature>
<dbReference type="InterPro" id="IPR029480">
    <property type="entry name" value="Transpos_assoc"/>
</dbReference>
<keyword evidence="5" id="KW-1185">Reference proteome</keyword>
<evidence type="ECO:0000259" key="3">
    <source>
        <dbReference type="Pfam" id="PF13963"/>
    </source>
</evidence>
<sequence length="1102" mass="127019">MSIPGDARMSLAPWRCPHASRPDDARMLRALAMSAYLAPWRFTVALLISIAAPPLSRHASASTAGFLPLESAFRTQEYIMDRSWIHCVHISDEYERGVEEFIQFAQRNAINSGRDGGKIRCPCVNCLNGRILDVNIMREHLLCDGFLRSYTTWTWHGELLNLPRVFVTKGYVGSTMDEAEHDDVDDDRLEDMIRDVGAESFAKAHGYGSMSSDAEIPLYPRSTNFTRLSTVLRLMNLKALNGWTDKSFTELLQLLKDMLPEGNTLPNCNYEAKNILCPMGMEYKKIHACPNDCILYQKDFELLKSCLRCGLSRYKLKQIDDDTIEEMEKHGPPMKVMWYLPIIPRMKRLFANPDDAKNLRWHADERKCDGKYRHPADYVQWKKFDDEFPEFGKESRNIRLGLATDGMNPFGNDIDVYLSPLIEDLKLMWDKGVQVFDGFANETFKLHAMLFCTINDFPTYGNLSGYSVKGHKACPICEEGTTSQQLKHGRKTVYLRHWRFLRSHHPYRRLKKAFNGHQETSGPPTPLTAAEVYEKVNNIDHTFGKSKKKSVVTNIWKKKSIFFDLPYWSRLKVRHCIDVMHVEKNVCDSLIGTLFNINGTKDGLNARLDLVEMNIREELALIEMGKRTYLPPACYTMSKNEKVSFCQCLKGVKVPQGHSSNVKSLVSMIDLKLIGLKSHDCHILMQQLLPVAIRGILPKNVRHTITRLCSFFSSICCKVIDPLKLDEFQDEIIVILCELEMFFPPSFFDIMVHLLVHLVREVRLCGPVYLRWMYPVERYMKILKGYVKNHYRPEASMIERYIAEESIEFCSDYMSKANPIGLPANSWHHRRSTSKCLRGVNLVSKSRSEVLQAHLYILNNTDEVIPYIEAHKAIVKANNPRQADKWVLMEHNRIFMPWFKEEVLKDSTASETLTWLAAGLKFDVIFCKAYEVNNCIFYTKSMDEKSTVQNSGVTLEAESMQFSTSKDTNPVIGSMTYYGFIEEIWELDYTKFSVLVFKCKWVDNKSGVKIDESGFTLVDFRKIGYRDEPFIMVQQASQVFYVKDPTSEHWYVVLHGKKQGEAINDIENGEPHSFTPMITNKDDDVLDHVHATRKDHSERIYI</sequence>
<dbReference type="Proteomes" id="UP001374584">
    <property type="component" value="Unassembled WGS sequence"/>
</dbReference>
<dbReference type="InterPro" id="IPR004242">
    <property type="entry name" value="Transposase_21"/>
</dbReference>
<dbReference type="AlphaFoldDB" id="A0AAN9L1D4"/>
<dbReference type="Pfam" id="PF13952">
    <property type="entry name" value="DUF4216"/>
    <property type="match status" value="1"/>
</dbReference>
<evidence type="ECO:0000259" key="2">
    <source>
        <dbReference type="Pfam" id="PF13960"/>
    </source>
</evidence>
<gene>
    <name evidence="4" type="ORF">VNO80_31591</name>
</gene>
<protein>
    <recommendedName>
        <fullName evidence="6">Transposon protein, putative, CACTA, En/Spm sub-class</fullName>
    </recommendedName>
</protein>
<evidence type="ECO:0000313" key="5">
    <source>
        <dbReference type="Proteomes" id="UP001374584"/>
    </source>
</evidence>
<dbReference type="Pfam" id="PF02992">
    <property type="entry name" value="Transposase_21"/>
    <property type="match status" value="1"/>
</dbReference>
<dbReference type="PANTHER" id="PTHR10775">
    <property type="entry name" value="OS08G0208400 PROTEIN"/>
    <property type="match status" value="1"/>
</dbReference>
<dbReference type="InterPro" id="IPR025452">
    <property type="entry name" value="DUF4218"/>
</dbReference>
<feature type="domain" description="Transposase-associated" evidence="3">
    <location>
        <begin position="82"/>
        <end position="158"/>
    </location>
</feature>
<feature type="domain" description="DUF4216" evidence="1">
    <location>
        <begin position="985"/>
        <end position="1053"/>
    </location>
</feature>
<dbReference type="PANTHER" id="PTHR10775:SF182">
    <property type="entry name" value="TRANSPOSON, EN_SPM-LIKE, TRANSPOSASE-ASSOCIATED DOMAIN PROTEIN-RELATED"/>
    <property type="match status" value="1"/>
</dbReference>
<dbReference type="Pfam" id="PF13960">
    <property type="entry name" value="DUF4218"/>
    <property type="match status" value="1"/>
</dbReference>
<evidence type="ECO:0000259" key="1">
    <source>
        <dbReference type="Pfam" id="PF13952"/>
    </source>
</evidence>
<organism evidence="4 5">
    <name type="scientific">Phaseolus coccineus</name>
    <name type="common">Scarlet runner bean</name>
    <name type="synonym">Phaseolus multiflorus</name>
    <dbReference type="NCBI Taxonomy" id="3886"/>
    <lineage>
        <taxon>Eukaryota</taxon>
        <taxon>Viridiplantae</taxon>
        <taxon>Streptophyta</taxon>
        <taxon>Embryophyta</taxon>
        <taxon>Tracheophyta</taxon>
        <taxon>Spermatophyta</taxon>
        <taxon>Magnoliopsida</taxon>
        <taxon>eudicotyledons</taxon>
        <taxon>Gunneridae</taxon>
        <taxon>Pentapetalae</taxon>
        <taxon>rosids</taxon>
        <taxon>fabids</taxon>
        <taxon>Fabales</taxon>
        <taxon>Fabaceae</taxon>
        <taxon>Papilionoideae</taxon>
        <taxon>50 kb inversion clade</taxon>
        <taxon>NPAAA clade</taxon>
        <taxon>indigoferoid/millettioid clade</taxon>
        <taxon>Phaseoleae</taxon>
        <taxon>Phaseolus</taxon>
    </lineage>
</organism>
<name>A0AAN9L1D4_PHACN</name>
<dbReference type="Pfam" id="PF13963">
    <property type="entry name" value="Transpos_assoc"/>
    <property type="match status" value="1"/>
</dbReference>